<evidence type="ECO:0000313" key="11">
    <source>
        <dbReference type="EMBL" id="NIH67256.1"/>
    </source>
</evidence>
<dbReference type="EMBL" id="BMMI01000001">
    <property type="protein sequence ID" value="GGL53303.1"/>
    <property type="molecule type" value="Genomic_DNA"/>
</dbReference>
<proteinExistence type="inferred from homology"/>
<dbReference type="InterPro" id="IPR050131">
    <property type="entry name" value="Peptidase_S8_subtilisin-like"/>
</dbReference>
<dbReference type="PROSITE" id="PS00136">
    <property type="entry name" value="SUBTILASE_ASP"/>
    <property type="match status" value="1"/>
</dbReference>
<dbReference type="Gene3D" id="2.60.40.10">
    <property type="entry name" value="Immunoglobulins"/>
    <property type="match status" value="1"/>
</dbReference>
<feature type="region of interest" description="Disordered" evidence="7">
    <location>
        <begin position="818"/>
        <end position="857"/>
    </location>
</feature>
<keyword evidence="13" id="KW-1185">Reference proteome</keyword>
<feature type="compositionally biased region" description="Low complexity" evidence="7">
    <location>
        <begin position="573"/>
        <end position="677"/>
    </location>
</feature>
<dbReference type="Pfam" id="PF00082">
    <property type="entry name" value="Peptidase_S8"/>
    <property type="match status" value="1"/>
</dbReference>
<feature type="domain" description="IPT/TIG" evidence="9">
    <location>
        <begin position="736"/>
        <end position="805"/>
    </location>
</feature>
<organism evidence="11 12">
    <name type="scientific">Modestobacter marinus</name>
    <dbReference type="NCBI Taxonomy" id="477641"/>
    <lineage>
        <taxon>Bacteria</taxon>
        <taxon>Bacillati</taxon>
        <taxon>Actinomycetota</taxon>
        <taxon>Actinomycetes</taxon>
        <taxon>Geodermatophilales</taxon>
        <taxon>Geodermatophilaceae</taxon>
        <taxon>Modestobacter</taxon>
    </lineage>
</organism>
<dbReference type="Gene3D" id="3.40.50.200">
    <property type="entry name" value="Peptidase S8/S53 domain"/>
    <property type="match status" value="1"/>
</dbReference>
<evidence type="ECO:0000256" key="1">
    <source>
        <dbReference type="ARBA" id="ARBA00011073"/>
    </source>
</evidence>
<evidence type="ECO:0000313" key="12">
    <source>
        <dbReference type="Proteomes" id="UP000552836"/>
    </source>
</evidence>
<evidence type="ECO:0000256" key="2">
    <source>
        <dbReference type="ARBA" id="ARBA00022670"/>
    </source>
</evidence>
<evidence type="ECO:0000256" key="7">
    <source>
        <dbReference type="SAM" id="MobiDB-lite"/>
    </source>
</evidence>
<dbReference type="GO" id="GO:0005975">
    <property type="term" value="P:carbohydrate metabolic process"/>
    <property type="evidence" value="ECO:0007669"/>
    <property type="project" value="UniProtKB-ARBA"/>
</dbReference>
<evidence type="ECO:0000256" key="5">
    <source>
        <dbReference type="PROSITE-ProRule" id="PRU01240"/>
    </source>
</evidence>
<reference evidence="13" key="2">
    <citation type="journal article" date="2019" name="Int. J. Syst. Evol. Microbiol.">
        <title>The Global Catalogue of Microorganisms (GCM) 10K type strain sequencing project: providing services to taxonomists for standard genome sequencing and annotation.</title>
        <authorList>
            <consortium name="The Broad Institute Genomics Platform"/>
            <consortium name="The Broad Institute Genome Sequencing Center for Infectious Disease"/>
            <person name="Wu L."/>
            <person name="Ma J."/>
        </authorList>
    </citation>
    <scope>NUCLEOTIDE SEQUENCE [LARGE SCALE GENOMIC DNA]</scope>
    <source>
        <strain evidence="13">CGMCC 4.5581</strain>
    </source>
</reference>
<dbReference type="CDD" id="cd00603">
    <property type="entry name" value="IPT_PCSR"/>
    <property type="match status" value="1"/>
</dbReference>
<feature type="compositionally biased region" description="Low complexity" evidence="7">
    <location>
        <begin position="685"/>
        <end position="719"/>
    </location>
</feature>
<dbReference type="InterPro" id="IPR036852">
    <property type="entry name" value="Peptidase_S8/S53_dom_sf"/>
</dbReference>
<dbReference type="PROSITE" id="PS51892">
    <property type="entry name" value="SUBTILASE"/>
    <property type="match status" value="1"/>
</dbReference>
<evidence type="ECO:0000259" key="8">
    <source>
        <dbReference type="Pfam" id="PF00082"/>
    </source>
</evidence>
<dbReference type="InterPro" id="IPR000209">
    <property type="entry name" value="Peptidase_S8/S53_dom"/>
</dbReference>
<dbReference type="PANTHER" id="PTHR43806">
    <property type="entry name" value="PEPTIDASE S8"/>
    <property type="match status" value="1"/>
</dbReference>
<dbReference type="RefSeq" id="WP_166754703.1">
    <property type="nucleotide sequence ID" value="NZ_BAABJU010000001.1"/>
</dbReference>
<dbReference type="InterPro" id="IPR015500">
    <property type="entry name" value="Peptidase_S8_subtilisin-rel"/>
</dbReference>
<protein>
    <submittedName>
        <fullName evidence="11">Subtilisin family serine protease</fullName>
    </submittedName>
</protein>
<reference evidence="10" key="4">
    <citation type="submission" date="2024-05" db="EMBL/GenBank/DDBJ databases">
        <authorList>
            <person name="Sun Q."/>
            <person name="Zhou Y."/>
        </authorList>
    </citation>
    <scope>NUCLEOTIDE SEQUENCE</scope>
    <source>
        <strain evidence="10">CGMCC 4.5581</strain>
    </source>
</reference>
<gene>
    <name evidence="11" type="ORF">FB380_001702</name>
    <name evidence="10" type="ORF">GCM10011589_06760</name>
</gene>
<dbReference type="SUPFAM" id="SSF81296">
    <property type="entry name" value="E set domains"/>
    <property type="match status" value="1"/>
</dbReference>
<dbReference type="InterPro" id="IPR034204">
    <property type="entry name" value="PfSUB1-like_cat_dom"/>
</dbReference>
<evidence type="ECO:0000256" key="3">
    <source>
        <dbReference type="ARBA" id="ARBA00022801"/>
    </source>
</evidence>
<dbReference type="Proteomes" id="UP000648663">
    <property type="component" value="Unassembled WGS sequence"/>
</dbReference>
<dbReference type="CDD" id="cd07473">
    <property type="entry name" value="Peptidases_S8_Subtilisin_like"/>
    <property type="match status" value="1"/>
</dbReference>
<dbReference type="EMBL" id="JAAMPA010000001">
    <property type="protein sequence ID" value="NIH67256.1"/>
    <property type="molecule type" value="Genomic_DNA"/>
</dbReference>
<feature type="compositionally biased region" description="Low complexity" evidence="7">
    <location>
        <begin position="831"/>
        <end position="844"/>
    </location>
</feature>
<feature type="active site" description="Charge relay system" evidence="5">
    <location>
        <position position="234"/>
    </location>
</feature>
<keyword evidence="4 5" id="KW-0720">Serine protease</keyword>
<evidence type="ECO:0000256" key="4">
    <source>
        <dbReference type="ARBA" id="ARBA00022825"/>
    </source>
</evidence>
<dbReference type="Proteomes" id="UP000552836">
    <property type="component" value="Unassembled WGS sequence"/>
</dbReference>
<evidence type="ECO:0000313" key="13">
    <source>
        <dbReference type="Proteomes" id="UP000648663"/>
    </source>
</evidence>
<dbReference type="PRINTS" id="PR00723">
    <property type="entry name" value="SUBTILISIN"/>
</dbReference>
<feature type="domain" description="Peptidase S8/S53" evidence="8">
    <location>
        <begin position="169"/>
        <end position="427"/>
    </location>
</feature>
<evidence type="ECO:0000259" key="9">
    <source>
        <dbReference type="Pfam" id="PF01833"/>
    </source>
</evidence>
<sequence length="891" mass="87494">MDLVGHQGSRLPAHRRGVRAVAVVAAALTGFGGAAAVDALTGPTVAVADHFGPGDGLTRYVVTAAAGDATPGFLAGLDQQDGVDSAQRLYDGRALVAVDGPALPRLRALPGVAAVELSPSVPVLGTASDPWYASHGWNLENTGDNAQGQSPVLADADIDGSAGWDASTGAGIVVAVVDTGFDSDHPDLADSLWTNPDEPCGTVDVDGNGLAGDCHGWNFTTNSPDVDNGAGGSHGASVAGVIGARKDNGTGSAGVAPDVTLMPLAIGSGGTVDVNLGAEAIRYAADHGAAVVNASWGGPGTGPQLDALRAAIAYAEARGVLVVAAAGNDSGDRDTAPVYPASLTEPNVVTVGNSTAADTVAASSAYGATSVDLFAPGELVFTTWNDGDYRLVSGTSIAAPQVAAALALYRATMPTASTAELRAALLADVDPIAAFTGRSVTGGRLDVSRLDPGAASVGYRFTSMTAPVGPATPLVRATGPELAGTYELVLGLGMEHGGEIWALSGEPVTIAGTTLTTDDAGQVTVPLGALTTVEGQELAPSIDLATGRYALSAQLLVDGQPFGATYAAPLLVGDTSTPAPDGTTDPGTRDPGTTDPGTPSPGTDPGTTDPGTTDPGTPSPGTDPGTTDPGTPSPGTDPGTTDPGTTDPGTPSPVTDPGTTDPGTPSPGTDPGTTDPGTPDPATPGPGTTDPGTTDPGTPDPGSTDPGTTDPGTDPAPGDSTPPPVVTYPEIGPFGLTSISPAVVSTAGGTRVTVTGTHVPDGVRVRIGDTREATVVSSDSTSVVFTAPALVAGVYDVTVFNPSGTESSVLADGLSYVEEPVGGGTTPDPAPGTEDGSTPAPGTTPGTGGGSSVVTAVGPNGERLVRSAAFGRLGSSFWSLDCSTSCRGVLL</sequence>
<dbReference type="SUPFAM" id="SSF52743">
    <property type="entry name" value="Subtilisin-like"/>
    <property type="match status" value="1"/>
</dbReference>
<name>A0A846LHX3_9ACTN</name>
<dbReference type="InterPro" id="IPR023828">
    <property type="entry name" value="Peptidase_S8_Ser-AS"/>
</dbReference>
<feature type="active site" description="Charge relay system" evidence="5">
    <location>
        <position position="178"/>
    </location>
</feature>
<feature type="active site" description="Charge relay system" evidence="5">
    <location>
        <position position="396"/>
    </location>
</feature>
<comment type="caution">
    <text evidence="11">The sequence shown here is derived from an EMBL/GenBank/DDBJ whole genome shotgun (WGS) entry which is preliminary data.</text>
</comment>
<accession>A0A846LHX3</accession>
<dbReference type="InterPro" id="IPR023827">
    <property type="entry name" value="Peptidase_S8_Asp-AS"/>
</dbReference>
<evidence type="ECO:0000313" key="10">
    <source>
        <dbReference type="EMBL" id="GGL53303.1"/>
    </source>
</evidence>
<reference evidence="10" key="1">
    <citation type="journal article" date="2014" name="Int. J. Syst. Evol. Microbiol.">
        <title>Complete genome of a new Firmicutes species belonging to the dominant human colonic microbiota ('Ruminococcus bicirculans') reveals two chromosomes and a selective capacity to utilize plant glucans.</title>
        <authorList>
            <consortium name="NISC Comparative Sequencing Program"/>
            <person name="Wegmann U."/>
            <person name="Louis P."/>
            <person name="Goesmann A."/>
            <person name="Henrissat B."/>
            <person name="Duncan S.H."/>
            <person name="Flint H.J."/>
        </authorList>
    </citation>
    <scope>NUCLEOTIDE SEQUENCE</scope>
    <source>
        <strain evidence="10">CGMCC 4.5581</strain>
    </source>
</reference>
<dbReference type="InterPro" id="IPR014756">
    <property type="entry name" value="Ig_E-set"/>
</dbReference>
<dbReference type="GO" id="GO:0004252">
    <property type="term" value="F:serine-type endopeptidase activity"/>
    <property type="evidence" value="ECO:0007669"/>
    <property type="project" value="UniProtKB-UniRule"/>
</dbReference>
<feature type="region of interest" description="Disordered" evidence="7">
    <location>
        <begin position="573"/>
        <end position="729"/>
    </location>
</feature>
<keyword evidence="3 5" id="KW-0378">Hydrolase</keyword>
<dbReference type="Pfam" id="PF01833">
    <property type="entry name" value="TIG"/>
    <property type="match status" value="1"/>
</dbReference>
<evidence type="ECO:0000256" key="6">
    <source>
        <dbReference type="RuleBase" id="RU003355"/>
    </source>
</evidence>
<comment type="similarity">
    <text evidence="1 5 6">Belongs to the peptidase S8 family.</text>
</comment>
<reference evidence="11 12" key="3">
    <citation type="submission" date="2020-02" db="EMBL/GenBank/DDBJ databases">
        <title>Sequencing the genomes of 1000 actinobacteria strains.</title>
        <authorList>
            <person name="Klenk H.-P."/>
        </authorList>
    </citation>
    <scope>NUCLEOTIDE SEQUENCE [LARGE SCALE GENOMIC DNA]</scope>
    <source>
        <strain evidence="11 12">DSM 45201</strain>
    </source>
</reference>
<dbReference type="GO" id="GO:0006508">
    <property type="term" value="P:proteolysis"/>
    <property type="evidence" value="ECO:0007669"/>
    <property type="project" value="UniProtKB-KW"/>
</dbReference>
<dbReference type="PANTHER" id="PTHR43806:SF11">
    <property type="entry name" value="CEREVISIN-RELATED"/>
    <property type="match status" value="1"/>
</dbReference>
<dbReference type="AlphaFoldDB" id="A0A846LHX3"/>
<dbReference type="PROSITE" id="PS00138">
    <property type="entry name" value="SUBTILASE_SER"/>
    <property type="match status" value="1"/>
</dbReference>
<dbReference type="InterPro" id="IPR013783">
    <property type="entry name" value="Ig-like_fold"/>
</dbReference>
<keyword evidence="2 5" id="KW-0645">Protease</keyword>
<dbReference type="InterPro" id="IPR002909">
    <property type="entry name" value="IPT_dom"/>
</dbReference>